<keyword evidence="1" id="KW-0547">Nucleotide-binding</keyword>
<dbReference type="SUPFAM" id="SSF56112">
    <property type="entry name" value="Protein kinase-like (PK-like)"/>
    <property type="match status" value="1"/>
</dbReference>
<dbReference type="GO" id="GO:0004672">
    <property type="term" value="F:protein kinase activity"/>
    <property type="evidence" value="ECO:0007669"/>
    <property type="project" value="InterPro"/>
</dbReference>
<keyword evidence="4" id="KW-1185">Reference proteome</keyword>
<dbReference type="Proteomes" id="UP000239649">
    <property type="component" value="Unassembled WGS sequence"/>
</dbReference>
<feature type="domain" description="Protein kinase" evidence="2">
    <location>
        <begin position="32"/>
        <end position="429"/>
    </location>
</feature>
<dbReference type="PROSITE" id="PS00107">
    <property type="entry name" value="PROTEIN_KINASE_ATP"/>
    <property type="match status" value="1"/>
</dbReference>
<gene>
    <name evidence="3" type="ORF">C2E20_8278</name>
</gene>
<dbReference type="InterPro" id="IPR017441">
    <property type="entry name" value="Protein_kinase_ATP_BS"/>
</dbReference>
<evidence type="ECO:0000313" key="3">
    <source>
        <dbReference type="EMBL" id="PSC68123.1"/>
    </source>
</evidence>
<keyword evidence="1" id="KW-0067">ATP-binding</keyword>
<dbReference type="InterPro" id="IPR000719">
    <property type="entry name" value="Prot_kinase_dom"/>
</dbReference>
<comment type="caution">
    <text evidence="3">The sequence shown here is derived from an EMBL/GenBank/DDBJ whole genome shotgun (WGS) entry which is preliminary data.</text>
</comment>
<evidence type="ECO:0000256" key="1">
    <source>
        <dbReference type="PROSITE-ProRule" id="PRU10141"/>
    </source>
</evidence>
<protein>
    <submittedName>
        <fullName evidence="3">Serine threonine kinase</fullName>
    </submittedName>
</protein>
<dbReference type="Gene3D" id="1.10.510.10">
    <property type="entry name" value="Transferase(Phosphotransferase) domain 1"/>
    <property type="match status" value="1"/>
</dbReference>
<feature type="binding site" evidence="1">
    <location>
        <position position="60"/>
    </location>
    <ligand>
        <name>ATP</name>
        <dbReference type="ChEBI" id="CHEBI:30616"/>
    </ligand>
</feature>
<evidence type="ECO:0000259" key="2">
    <source>
        <dbReference type="PROSITE" id="PS50011"/>
    </source>
</evidence>
<organism evidence="3 4">
    <name type="scientific">Micractinium conductrix</name>
    <dbReference type="NCBI Taxonomy" id="554055"/>
    <lineage>
        <taxon>Eukaryota</taxon>
        <taxon>Viridiplantae</taxon>
        <taxon>Chlorophyta</taxon>
        <taxon>core chlorophytes</taxon>
        <taxon>Trebouxiophyceae</taxon>
        <taxon>Chlorellales</taxon>
        <taxon>Chlorellaceae</taxon>
        <taxon>Chlorella clade</taxon>
        <taxon>Micractinium</taxon>
    </lineage>
</organism>
<dbReference type="InterPro" id="IPR011009">
    <property type="entry name" value="Kinase-like_dom_sf"/>
</dbReference>
<dbReference type="AlphaFoldDB" id="A0A2P6V204"/>
<proteinExistence type="predicted"/>
<dbReference type="EMBL" id="LHPF02000042">
    <property type="protein sequence ID" value="PSC68123.1"/>
    <property type="molecule type" value="Genomic_DNA"/>
</dbReference>
<dbReference type="SMART" id="SM00220">
    <property type="entry name" value="S_TKc"/>
    <property type="match status" value="1"/>
</dbReference>
<accession>A0A2P6V204</accession>
<dbReference type="PROSITE" id="PS50011">
    <property type="entry name" value="PROTEIN_KINASE_DOM"/>
    <property type="match status" value="1"/>
</dbReference>
<evidence type="ECO:0000313" key="4">
    <source>
        <dbReference type="Proteomes" id="UP000239649"/>
    </source>
</evidence>
<reference evidence="3 4" key="1">
    <citation type="journal article" date="2018" name="Plant J.">
        <title>Genome sequences of Chlorella sorokiniana UTEX 1602 and Micractinium conductrix SAG 241.80: implications to maltose excretion by a green alga.</title>
        <authorList>
            <person name="Arriola M.B."/>
            <person name="Velmurugan N."/>
            <person name="Zhang Y."/>
            <person name="Plunkett M.H."/>
            <person name="Hondzo H."/>
            <person name="Barney B.M."/>
        </authorList>
    </citation>
    <scope>NUCLEOTIDE SEQUENCE [LARGE SCALE GENOMIC DNA]</scope>
    <source>
        <strain evidence="3 4">SAG 241.80</strain>
    </source>
</reference>
<keyword evidence="3" id="KW-0808">Transferase</keyword>
<sequence>MERFLRYMVAGRTFNIDDARGAWRRREIELWGLVFAELGRGSFGHVLQGHEDFWGLLAVKVLGPGMLGEALREAKMLLDCHRMGVSVKPFAVFLGAELGSETIPCAIIMQQANGGTLQDLISGREGGKPKLREVDLFRMAADFTKIFKQLGMVALVHRHVKPDNFAVDAETIVLAGGSGVVYKYSVLMIDPGIMQSWRAPPTELQYPGRDIIGNILRLPLRWCCARRCTPTPTYPGLFSRVADAMEAELRAGLTTFSRGAEERGISGHRQRGSQPDCLGREFETTFLGPDPLAPRQEYVNVRRLGNLGPGAPLAIVFLSLALVRAFELDDFPWPAWILCQMASVQGDRQAVARRQAQLAEAQAAAHQAGLQLGIHDQAPRGQEPYKLGKLLEQLLPEVMRAIFGCPFPHGTVSRNPIVLGVVPVVLEWLDMQTPDTIAAGLAGEELAAAVSCAFSNASDHVFRWAVEVDRSLDPDTVYLLAAACLGASEVSRKQVMCALLAGTHSAVEVSQCRDRVEHLQAVAADRIEMLLSSAPPALQGLHQLLPMLARETYRAAKEAQQAQQPAQQHGGPLRNRNAVGMLSRMGQGVRDVFSVRKVAATGQPCTLAGQTRVVGGGRRPTKKAKGNNGAAFPMEVDMEETPDYEPLHTNLSRAPETYEAISASERVVPPRNLVRLKKATPHFMEKVLLLKDDQLQSKAGGRAPA</sequence>
<keyword evidence="3" id="KW-0418">Kinase</keyword>
<dbReference type="GO" id="GO:0005524">
    <property type="term" value="F:ATP binding"/>
    <property type="evidence" value="ECO:0007669"/>
    <property type="project" value="UniProtKB-UniRule"/>
</dbReference>
<name>A0A2P6V204_9CHLO</name>